<feature type="transmembrane region" description="Helical" evidence="1">
    <location>
        <begin position="86"/>
        <end position="112"/>
    </location>
</feature>
<gene>
    <name evidence="3" type="ORF">ACD591_00770</name>
    <name evidence="2" type="ORF">FOE74_05680</name>
</gene>
<sequence length="145" mass="15989">MVKFIIAIIIGLTLVISSNIIGYYRGPFSILATAVLPFIIVAGVNYRLYKINFLAAVLYGYGILLLNDLLIRMYAGGTHDQVGKAWISLFTFIGFVLITSSMLVYAFTTVSVTEKINRKRISNLLAVVISGLLTATFYLRILGDV</sequence>
<feature type="transmembrane region" description="Helical" evidence="1">
    <location>
        <begin position="124"/>
        <end position="143"/>
    </location>
</feature>
<proteinExistence type="predicted"/>
<organism evidence="2 4">
    <name type="scientific">Rufibacter glacialis</name>
    <dbReference type="NCBI Taxonomy" id="1259555"/>
    <lineage>
        <taxon>Bacteria</taxon>
        <taxon>Pseudomonadati</taxon>
        <taxon>Bacteroidota</taxon>
        <taxon>Cytophagia</taxon>
        <taxon>Cytophagales</taxon>
        <taxon>Hymenobacteraceae</taxon>
        <taxon>Rufibacter</taxon>
    </lineage>
</organism>
<keyword evidence="5" id="KW-1185">Reference proteome</keyword>
<accession>A0A5M8QKB5</accession>
<evidence type="ECO:0000313" key="2">
    <source>
        <dbReference type="EMBL" id="KAA6435440.1"/>
    </source>
</evidence>
<dbReference type="AlphaFoldDB" id="A0A5M8QKB5"/>
<feature type="transmembrane region" description="Helical" evidence="1">
    <location>
        <begin position="53"/>
        <end position="74"/>
    </location>
</feature>
<keyword evidence="1" id="KW-1133">Transmembrane helix</keyword>
<dbReference type="EMBL" id="JBGOGF010000001">
    <property type="protein sequence ID" value="MFA1769807.1"/>
    <property type="molecule type" value="Genomic_DNA"/>
</dbReference>
<name>A0A5M8QKB5_9BACT</name>
<feature type="transmembrane region" description="Helical" evidence="1">
    <location>
        <begin position="27"/>
        <end position="46"/>
    </location>
</feature>
<dbReference type="RefSeq" id="WP_149097633.1">
    <property type="nucleotide sequence ID" value="NZ_BMMG01000002.1"/>
</dbReference>
<dbReference type="EMBL" id="VKKZ01000019">
    <property type="protein sequence ID" value="KAA6435440.1"/>
    <property type="molecule type" value="Genomic_DNA"/>
</dbReference>
<reference evidence="2 4" key="2">
    <citation type="submission" date="2019-09" db="EMBL/GenBank/DDBJ databases">
        <title>A bacterium isolated from glacier soil.</title>
        <authorList>
            <person name="Liu Q."/>
        </authorList>
    </citation>
    <scope>NUCLEOTIDE SEQUENCE [LARGE SCALE GENOMIC DNA]</scope>
    <source>
        <strain evidence="2 4">MDT1-10-3</strain>
    </source>
</reference>
<dbReference type="Proteomes" id="UP000323866">
    <property type="component" value="Unassembled WGS sequence"/>
</dbReference>
<keyword evidence="1" id="KW-0472">Membrane</keyword>
<evidence type="ECO:0000313" key="4">
    <source>
        <dbReference type="Proteomes" id="UP000323866"/>
    </source>
</evidence>
<keyword evidence="1" id="KW-0812">Transmembrane</keyword>
<reference evidence="3 5" key="3">
    <citation type="submission" date="2024-08" db="EMBL/GenBank/DDBJ databases">
        <authorList>
            <person name="Wei W."/>
        </authorList>
    </citation>
    <scope>NUCLEOTIDE SEQUENCE [LARGE SCALE GENOMIC DNA]</scope>
    <source>
        <strain evidence="3 5">XU2</strain>
    </source>
</reference>
<evidence type="ECO:0000256" key="1">
    <source>
        <dbReference type="SAM" id="Phobius"/>
    </source>
</evidence>
<dbReference type="OrthoDB" id="1372856at2"/>
<reference evidence="2 4" key="1">
    <citation type="submission" date="2019-07" db="EMBL/GenBank/DDBJ databases">
        <authorList>
            <person name="Qu J.-H."/>
        </authorList>
    </citation>
    <scope>NUCLEOTIDE SEQUENCE [LARGE SCALE GENOMIC DNA]</scope>
    <source>
        <strain evidence="2 4">MDT1-10-3</strain>
    </source>
</reference>
<comment type="caution">
    <text evidence="2">The sequence shown here is derived from an EMBL/GenBank/DDBJ whole genome shotgun (WGS) entry which is preliminary data.</text>
</comment>
<dbReference type="Proteomes" id="UP001570846">
    <property type="component" value="Unassembled WGS sequence"/>
</dbReference>
<evidence type="ECO:0000313" key="5">
    <source>
        <dbReference type="Proteomes" id="UP001570846"/>
    </source>
</evidence>
<evidence type="ECO:0000313" key="3">
    <source>
        <dbReference type="EMBL" id="MFA1769807.1"/>
    </source>
</evidence>
<protein>
    <submittedName>
        <fullName evidence="2">Uncharacterized protein</fullName>
    </submittedName>
</protein>